<dbReference type="InterPro" id="IPR002125">
    <property type="entry name" value="CMP_dCMP_dom"/>
</dbReference>
<dbReference type="Proteomes" id="UP000823674">
    <property type="component" value="Chromosome A03"/>
</dbReference>
<dbReference type="Pfam" id="PF00383">
    <property type="entry name" value="dCMP_cyt_deam_1"/>
    <property type="match status" value="2"/>
</dbReference>
<comment type="similarity">
    <text evidence="2">Belongs to the cytidine and deoxycytidylate deaminase family.</text>
</comment>
<comment type="subunit">
    <text evidence="3">Homodimer.</text>
</comment>
<gene>
    <name evidence="8" type="primary">A03p063900.1_BraROA</name>
    <name evidence="8" type="ORF">IGI04_013415</name>
</gene>
<dbReference type="PANTHER" id="PTHR11644">
    <property type="entry name" value="CYTIDINE DEAMINASE"/>
    <property type="match status" value="1"/>
</dbReference>
<dbReference type="InterPro" id="IPR013171">
    <property type="entry name" value="Cyd/dCyd_deaminase_Zn-bd"/>
</dbReference>
<comment type="caution">
    <text evidence="8">The sequence shown here is derived from an EMBL/GenBank/DDBJ whole genome shotgun (WGS) entry which is preliminary data.</text>
</comment>
<evidence type="ECO:0000313" key="9">
    <source>
        <dbReference type="Proteomes" id="UP000823674"/>
    </source>
</evidence>
<feature type="domain" description="CMP/dCMP-type deaminase" evidence="7">
    <location>
        <begin position="300"/>
        <end position="447"/>
    </location>
</feature>
<keyword evidence="5" id="KW-0378">Hydrolase</keyword>
<evidence type="ECO:0000256" key="5">
    <source>
        <dbReference type="ARBA" id="ARBA00022801"/>
    </source>
</evidence>
<keyword evidence="6" id="KW-0862">Zinc</keyword>
<dbReference type="NCBIfam" id="NF006537">
    <property type="entry name" value="PRK09027.1"/>
    <property type="match status" value="1"/>
</dbReference>
<protein>
    <recommendedName>
        <fullName evidence="7">CMP/dCMP-type deaminase domain-containing protein</fullName>
    </recommendedName>
</protein>
<dbReference type="PANTHER" id="PTHR11644:SF25">
    <property type="entry name" value="CYTIDINE DEAMINASE"/>
    <property type="match status" value="1"/>
</dbReference>
<keyword evidence="4" id="KW-0479">Metal-binding</keyword>
<evidence type="ECO:0000256" key="2">
    <source>
        <dbReference type="ARBA" id="ARBA00006576"/>
    </source>
</evidence>
<evidence type="ECO:0000259" key="7">
    <source>
        <dbReference type="PROSITE" id="PS51747"/>
    </source>
</evidence>
<dbReference type="CDD" id="cd01283">
    <property type="entry name" value="cytidine_deaminase"/>
    <property type="match status" value="4"/>
</dbReference>
<dbReference type="PROSITE" id="PS00903">
    <property type="entry name" value="CYT_DCMP_DEAMINASES_1"/>
    <property type="match status" value="2"/>
</dbReference>
<sequence>MAQPSKFVLINEPYGVVSDPMDLVSLIDRKVSLRMAPISGRHVGAVGLGFSRKVFLGINVELPGLPLHHSIHAEQFLVTNLMLNSEQHLTHLAVSSSDSVFHAPCGHCRQFLQEITEASIIQVLIKDPALGIQEFVTLKSLLPRHSNLLPDLLQARDNKLLLVSSEGCEDRLLLRTALAAANRSFAPYSKCPSGVALKDREGKVYRGWYIESAAYNPSLGPVQAALVDFVISGGTKFEDIVEAVLVEKRDAVVSQEKTAKMILETIADPKCAFKSQIMDRPSFLIHAEEAESAAKRHGVSVVNLLPLLVNPAKPLARPPISKFPVSAVGLGSSGRIFVGVNVEFPGLPLHHSIHAEQFLVTNLTLNSEPNLRHFSVSAAPCGHCRQFLQEIRDAPDIKILITDPNAFRDTVTDKENAVKDENDAVTEKEEDGYVRLESILPHRFGPNDLLERDVPLLLEPHDNRLTLLGVTNGHTDSDLKLTALAAANRSYAPYSRCPSGVALVDCEGRVYRGWYMESAAYNPSLGPVQAALVDFVANGGGGGFERIVGAVLVEKRDAVVRQEHTARMLLQVIAPKCDFEVFHC</sequence>
<feature type="domain" description="CMP/dCMP-type deaminase" evidence="7">
    <location>
        <begin position="168"/>
        <end position="287"/>
    </location>
</feature>
<feature type="domain" description="CMP/dCMP-type deaminase" evidence="7">
    <location>
        <begin position="474"/>
        <end position="584"/>
    </location>
</feature>
<dbReference type="InterPro" id="IPR050202">
    <property type="entry name" value="Cyt/Deoxycyt_deaminase"/>
</dbReference>
<evidence type="ECO:0000256" key="1">
    <source>
        <dbReference type="ARBA" id="ARBA00001947"/>
    </source>
</evidence>
<dbReference type="Pfam" id="PF08211">
    <property type="entry name" value="dCMP_cyt_deam_2"/>
    <property type="match status" value="2"/>
</dbReference>
<evidence type="ECO:0000256" key="6">
    <source>
        <dbReference type="ARBA" id="ARBA00022833"/>
    </source>
</evidence>
<reference evidence="8 9" key="1">
    <citation type="submission" date="2021-03" db="EMBL/GenBank/DDBJ databases">
        <authorList>
            <person name="King G.J."/>
            <person name="Bancroft I."/>
            <person name="Baten A."/>
            <person name="Bloomfield J."/>
            <person name="Borpatragohain P."/>
            <person name="He Z."/>
            <person name="Irish N."/>
            <person name="Irwin J."/>
            <person name="Liu K."/>
            <person name="Mauleon R.P."/>
            <person name="Moore J."/>
            <person name="Morris R."/>
            <person name="Ostergaard L."/>
            <person name="Wang B."/>
            <person name="Wells R."/>
        </authorList>
    </citation>
    <scope>NUCLEOTIDE SEQUENCE [LARGE SCALE GENOMIC DNA]</scope>
    <source>
        <strain evidence="8">R-o-18</strain>
        <tissue evidence="8">Leaf</tissue>
    </source>
</reference>
<dbReference type="InterPro" id="IPR016192">
    <property type="entry name" value="APOBEC/CMP_deaminase_Zn-bd"/>
</dbReference>
<evidence type="ECO:0000313" key="8">
    <source>
        <dbReference type="EMBL" id="KAG5407296.1"/>
    </source>
</evidence>
<dbReference type="Gene3D" id="3.40.140.10">
    <property type="entry name" value="Cytidine Deaminase, domain 2"/>
    <property type="match status" value="4"/>
</dbReference>
<comment type="cofactor">
    <cofactor evidence="1">
        <name>Zn(2+)</name>
        <dbReference type="ChEBI" id="CHEBI:29105"/>
    </cofactor>
</comment>
<dbReference type="NCBIfam" id="TIGR01355">
    <property type="entry name" value="cyt_deam_dimer"/>
    <property type="match status" value="2"/>
</dbReference>
<dbReference type="SUPFAM" id="SSF53927">
    <property type="entry name" value="Cytidine deaminase-like"/>
    <property type="match status" value="4"/>
</dbReference>
<accession>A0ABQ7N8R0</accession>
<feature type="domain" description="CMP/dCMP-type deaminase" evidence="7">
    <location>
        <begin position="18"/>
        <end position="149"/>
    </location>
</feature>
<evidence type="ECO:0000256" key="3">
    <source>
        <dbReference type="ARBA" id="ARBA00011738"/>
    </source>
</evidence>
<keyword evidence="9" id="KW-1185">Reference proteome</keyword>
<dbReference type="InterPro" id="IPR006263">
    <property type="entry name" value="Cyt_deam_dimer"/>
</dbReference>
<proteinExistence type="inferred from homology"/>
<dbReference type="EMBL" id="JADBGQ010000003">
    <property type="protein sequence ID" value="KAG5407296.1"/>
    <property type="molecule type" value="Genomic_DNA"/>
</dbReference>
<evidence type="ECO:0000256" key="4">
    <source>
        <dbReference type="ARBA" id="ARBA00022723"/>
    </source>
</evidence>
<dbReference type="InterPro" id="IPR016193">
    <property type="entry name" value="Cytidine_deaminase-like"/>
</dbReference>
<organism evidence="8 9">
    <name type="scientific">Brassica rapa subsp. trilocularis</name>
    <dbReference type="NCBI Taxonomy" id="1813537"/>
    <lineage>
        <taxon>Eukaryota</taxon>
        <taxon>Viridiplantae</taxon>
        <taxon>Streptophyta</taxon>
        <taxon>Embryophyta</taxon>
        <taxon>Tracheophyta</taxon>
        <taxon>Spermatophyta</taxon>
        <taxon>Magnoliopsida</taxon>
        <taxon>eudicotyledons</taxon>
        <taxon>Gunneridae</taxon>
        <taxon>Pentapetalae</taxon>
        <taxon>rosids</taxon>
        <taxon>malvids</taxon>
        <taxon>Brassicales</taxon>
        <taxon>Brassicaceae</taxon>
        <taxon>Brassiceae</taxon>
        <taxon>Brassica</taxon>
    </lineage>
</organism>
<dbReference type="PROSITE" id="PS51747">
    <property type="entry name" value="CYT_DCMP_DEAMINASES_2"/>
    <property type="match status" value="4"/>
</dbReference>
<name>A0ABQ7N8R0_BRACM</name>